<dbReference type="PIRSF" id="PIRSF014899">
    <property type="entry name" value="UCP014899"/>
    <property type="match status" value="1"/>
</dbReference>
<dbReference type="PANTHER" id="PTHR35596">
    <property type="entry name" value="DUF2263 DOMAIN-CONTAINING PROTEIN"/>
    <property type="match status" value="1"/>
</dbReference>
<keyword evidence="3" id="KW-1185">Reference proteome</keyword>
<name>A0A197ZWY0_9BACL</name>
<sequence>MIALHLSLGNGVSGLHTPNNNREIRSQIAKETLEILETGFYLNPKGNKISVQEEIETAIRESKLFSPNGLPVIKEEAVSRISDALLVPSNIEVTNESTLAAARRLVVKEGLQNTLCLNFASAKNPGGGFLGGSQAQEESLARSSALYPCISQMDEMYVYNRTLKTCLYSHYMVYSPRVPVFRSDDCTLLESPYLVSVLTAPAVNAGVVREREPQQVDKIEPVMLERIRYILSVAAINGEKAIILGAYGCGVFRNNPGDVARMFKQVLINEGYGMLFDRIVFAILDKFNEERIVNLFKREIL</sequence>
<proteinExistence type="predicted"/>
<dbReference type="NCBIfam" id="TIGR02452">
    <property type="entry name" value="TIGR02452 family protein"/>
    <property type="match status" value="1"/>
</dbReference>
<feature type="domain" description="Microbial-type PARG catalytic" evidence="1">
    <location>
        <begin position="29"/>
        <end position="182"/>
    </location>
</feature>
<gene>
    <name evidence="2" type="ORF">A8708_15845</name>
</gene>
<comment type="caution">
    <text evidence="2">The sequence shown here is derived from an EMBL/GenBank/DDBJ whole genome shotgun (WGS) entry which is preliminary data.</text>
</comment>
<dbReference type="Pfam" id="PF10021">
    <property type="entry name" value="PARG_cat_microb"/>
    <property type="match status" value="1"/>
</dbReference>
<dbReference type="Gene3D" id="3.40.220.10">
    <property type="entry name" value="Leucine Aminopeptidase, subunit E, domain 1"/>
    <property type="match status" value="1"/>
</dbReference>
<dbReference type="InterPro" id="IPR019261">
    <property type="entry name" value="PARG_cat_microbial"/>
</dbReference>
<dbReference type="OrthoDB" id="9806181at2"/>
<dbReference type="RefSeq" id="WP_068671225.1">
    <property type="nucleotide sequence ID" value="NZ_LYPB01000094.1"/>
</dbReference>
<dbReference type="InterPro" id="IPR043472">
    <property type="entry name" value="Macro_dom-like"/>
</dbReference>
<dbReference type="InterPro" id="IPR012664">
    <property type="entry name" value="CHP02452"/>
</dbReference>
<dbReference type="SUPFAM" id="SSF52949">
    <property type="entry name" value="Macro domain-like"/>
    <property type="match status" value="1"/>
</dbReference>
<accession>A0A197ZWY0</accession>
<dbReference type="AlphaFoldDB" id="A0A197ZWY0"/>
<dbReference type="EMBL" id="LYPB01000094">
    <property type="protein sequence ID" value="OAS13332.1"/>
    <property type="molecule type" value="Genomic_DNA"/>
</dbReference>
<evidence type="ECO:0000259" key="1">
    <source>
        <dbReference type="Pfam" id="PF10021"/>
    </source>
</evidence>
<protein>
    <submittedName>
        <fullName evidence="2">TIGR02452 family protein</fullName>
    </submittedName>
</protein>
<dbReference type="STRING" id="1850517.A8708_15845"/>
<organism evidence="2 3">
    <name type="scientific">Paenibacillus oryzisoli</name>
    <dbReference type="NCBI Taxonomy" id="1850517"/>
    <lineage>
        <taxon>Bacteria</taxon>
        <taxon>Bacillati</taxon>
        <taxon>Bacillota</taxon>
        <taxon>Bacilli</taxon>
        <taxon>Bacillales</taxon>
        <taxon>Paenibacillaceae</taxon>
        <taxon>Paenibacillus</taxon>
    </lineage>
</organism>
<dbReference type="Proteomes" id="UP000078454">
    <property type="component" value="Unassembled WGS sequence"/>
</dbReference>
<evidence type="ECO:0000313" key="3">
    <source>
        <dbReference type="Proteomes" id="UP000078454"/>
    </source>
</evidence>
<reference evidence="2 3" key="1">
    <citation type="submission" date="2016-05" db="EMBL/GenBank/DDBJ databases">
        <title>Paenibacillus sp. 1ZS3-15 nov., isolated from the rhizosphere soil.</title>
        <authorList>
            <person name="Zhang X.X."/>
            <person name="Zhang J."/>
        </authorList>
    </citation>
    <scope>NUCLEOTIDE SEQUENCE [LARGE SCALE GENOMIC DNA]</scope>
    <source>
        <strain evidence="2 3">1ZS3-15</strain>
    </source>
</reference>
<evidence type="ECO:0000313" key="2">
    <source>
        <dbReference type="EMBL" id="OAS13332.1"/>
    </source>
</evidence>
<dbReference type="PANTHER" id="PTHR35596:SF1">
    <property type="entry name" value="MICROBIAL-TYPE PARG CATALYTIC DOMAIN-CONTAINING PROTEIN"/>
    <property type="match status" value="1"/>
</dbReference>